<evidence type="ECO:0000256" key="3">
    <source>
        <dbReference type="ARBA" id="ARBA00022821"/>
    </source>
</evidence>
<dbReference type="SUPFAM" id="SSF52540">
    <property type="entry name" value="P-loop containing nucleoside triphosphate hydrolases"/>
    <property type="match status" value="1"/>
</dbReference>
<comment type="caution">
    <text evidence="9">The sequence shown here is derived from an EMBL/GenBank/DDBJ whole genome shotgun (WGS) entry which is preliminary data.</text>
</comment>
<dbReference type="Pfam" id="PF23598">
    <property type="entry name" value="LRR_14"/>
    <property type="match status" value="1"/>
</dbReference>
<dbReference type="InterPro" id="IPR055414">
    <property type="entry name" value="LRR_R13L4/SHOC2-like"/>
</dbReference>
<dbReference type="InterPro" id="IPR027417">
    <property type="entry name" value="P-loop_NTPase"/>
</dbReference>
<dbReference type="GO" id="GO:0051707">
    <property type="term" value="P:response to other organism"/>
    <property type="evidence" value="ECO:0007669"/>
    <property type="project" value="UniProtKB-ARBA"/>
</dbReference>
<feature type="domain" description="Disease resistance N-terminal" evidence="6">
    <location>
        <begin position="5"/>
        <end position="88"/>
    </location>
</feature>
<keyword evidence="10" id="KW-1185">Reference proteome</keyword>
<dbReference type="Pfam" id="PF00931">
    <property type="entry name" value="NB-ARC"/>
    <property type="match status" value="2"/>
</dbReference>
<dbReference type="FunFam" id="1.10.8.430:FF:000003">
    <property type="entry name" value="Probable disease resistance protein At5g66910"/>
    <property type="match status" value="1"/>
</dbReference>
<evidence type="ECO:0000256" key="4">
    <source>
        <dbReference type="SAM" id="MobiDB-lite"/>
    </source>
</evidence>
<reference evidence="10" key="1">
    <citation type="journal article" date="2016" name="Nat. Biotechnol.">
        <title>Sequencing wild and cultivated cassava and related species reveals extensive interspecific hybridization and genetic diversity.</title>
        <authorList>
            <person name="Bredeson J.V."/>
            <person name="Lyons J.B."/>
            <person name="Prochnik S.E."/>
            <person name="Wu G.A."/>
            <person name="Ha C.M."/>
            <person name="Edsinger-Gonzales E."/>
            <person name="Grimwood J."/>
            <person name="Schmutz J."/>
            <person name="Rabbi I.Y."/>
            <person name="Egesi C."/>
            <person name="Nauluvula P."/>
            <person name="Lebot V."/>
            <person name="Ndunguru J."/>
            <person name="Mkamilo G."/>
            <person name="Bart R.S."/>
            <person name="Setter T.L."/>
            <person name="Gleadow R.M."/>
            <person name="Kulakow P."/>
            <person name="Ferguson M.E."/>
            <person name="Rounsley S."/>
            <person name="Rokhsar D.S."/>
        </authorList>
    </citation>
    <scope>NUCLEOTIDE SEQUENCE [LARGE SCALE GENOMIC DNA]</scope>
    <source>
        <strain evidence="10">cv. AM560-2</strain>
    </source>
</reference>
<dbReference type="InterPro" id="IPR032675">
    <property type="entry name" value="LRR_dom_sf"/>
</dbReference>
<keyword evidence="1" id="KW-0677">Repeat</keyword>
<dbReference type="Gramene" id="Manes.07G121200.3.v8.1">
    <property type="protein sequence ID" value="Manes.07G121200.3.v8.1.CDS.1"/>
    <property type="gene ID" value="Manes.07G121200.v8.1"/>
</dbReference>
<dbReference type="InterPro" id="IPR042197">
    <property type="entry name" value="Apaf_helical"/>
</dbReference>
<dbReference type="Proteomes" id="UP000091857">
    <property type="component" value="Chromosome 7"/>
</dbReference>
<dbReference type="InterPro" id="IPR002182">
    <property type="entry name" value="NB-ARC"/>
</dbReference>
<dbReference type="Pfam" id="PF23559">
    <property type="entry name" value="WHD_DRP"/>
    <property type="match status" value="1"/>
</dbReference>
<dbReference type="PRINTS" id="PR00364">
    <property type="entry name" value="DISEASERSIST"/>
</dbReference>
<accession>A0A2C9VN66</accession>
<organism evidence="9 10">
    <name type="scientific">Manihot esculenta</name>
    <name type="common">Cassava</name>
    <name type="synonym">Jatropha manihot</name>
    <dbReference type="NCBI Taxonomy" id="3983"/>
    <lineage>
        <taxon>Eukaryota</taxon>
        <taxon>Viridiplantae</taxon>
        <taxon>Streptophyta</taxon>
        <taxon>Embryophyta</taxon>
        <taxon>Tracheophyta</taxon>
        <taxon>Spermatophyta</taxon>
        <taxon>Magnoliopsida</taxon>
        <taxon>eudicotyledons</taxon>
        <taxon>Gunneridae</taxon>
        <taxon>Pentapetalae</taxon>
        <taxon>rosids</taxon>
        <taxon>fabids</taxon>
        <taxon>Malpighiales</taxon>
        <taxon>Euphorbiaceae</taxon>
        <taxon>Crotonoideae</taxon>
        <taxon>Manihoteae</taxon>
        <taxon>Manihot</taxon>
    </lineage>
</organism>
<dbReference type="GO" id="GO:0043531">
    <property type="term" value="F:ADP binding"/>
    <property type="evidence" value="ECO:0007669"/>
    <property type="project" value="InterPro"/>
</dbReference>
<dbReference type="FunFam" id="1.10.10.10:FF:000322">
    <property type="entry name" value="Probable disease resistance protein At1g63360"/>
    <property type="match status" value="1"/>
</dbReference>
<dbReference type="EMBL" id="CM004393">
    <property type="protein sequence ID" value="OAY46154.1"/>
    <property type="molecule type" value="Genomic_DNA"/>
</dbReference>
<dbReference type="InterPro" id="IPR036388">
    <property type="entry name" value="WH-like_DNA-bd_sf"/>
</dbReference>
<dbReference type="Gene3D" id="3.80.10.10">
    <property type="entry name" value="Ribonuclease Inhibitor"/>
    <property type="match status" value="1"/>
</dbReference>
<dbReference type="PANTHER" id="PTHR23155">
    <property type="entry name" value="DISEASE RESISTANCE PROTEIN RP"/>
    <property type="match status" value="1"/>
</dbReference>
<evidence type="ECO:0000259" key="8">
    <source>
        <dbReference type="Pfam" id="PF23598"/>
    </source>
</evidence>
<evidence type="ECO:0000259" key="7">
    <source>
        <dbReference type="Pfam" id="PF23559"/>
    </source>
</evidence>
<dbReference type="InterPro" id="IPR038005">
    <property type="entry name" value="RX-like_CC"/>
</dbReference>
<evidence type="ECO:0000256" key="2">
    <source>
        <dbReference type="ARBA" id="ARBA00022741"/>
    </source>
</evidence>
<feature type="region of interest" description="Disordered" evidence="4">
    <location>
        <begin position="135"/>
        <end position="161"/>
    </location>
</feature>
<dbReference type="GO" id="GO:0006952">
    <property type="term" value="P:defense response"/>
    <property type="evidence" value="ECO:0007669"/>
    <property type="project" value="UniProtKB-KW"/>
</dbReference>
<feature type="domain" description="NB-ARC" evidence="5">
    <location>
        <begin position="172"/>
        <end position="251"/>
    </location>
</feature>
<dbReference type="PANTHER" id="PTHR23155:SF1185">
    <property type="entry name" value="DISEASE RESISTANCE RPP8-LIKE PROTEIN 3-RELATED"/>
    <property type="match status" value="1"/>
</dbReference>
<keyword evidence="3" id="KW-0611">Plant defense</keyword>
<dbReference type="InterPro" id="IPR044974">
    <property type="entry name" value="Disease_R_plants"/>
</dbReference>
<dbReference type="InterPro" id="IPR058922">
    <property type="entry name" value="WHD_DRP"/>
</dbReference>
<dbReference type="InterPro" id="IPR041118">
    <property type="entry name" value="Rx_N"/>
</dbReference>
<dbReference type="Pfam" id="PF18052">
    <property type="entry name" value="Rx_N"/>
    <property type="match status" value="1"/>
</dbReference>
<dbReference type="Gene3D" id="1.20.5.4130">
    <property type="match status" value="1"/>
</dbReference>
<dbReference type="AlphaFoldDB" id="A0A2C9VN66"/>
<feature type="domain" description="NB-ARC" evidence="5">
    <location>
        <begin position="303"/>
        <end position="422"/>
    </location>
</feature>
<dbReference type="Gene3D" id="3.40.50.300">
    <property type="entry name" value="P-loop containing nucleotide triphosphate hydrolases"/>
    <property type="match status" value="1"/>
</dbReference>
<protein>
    <submittedName>
        <fullName evidence="9">Uncharacterized protein</fullName>
    </submittedName>
</protein>
<dbReference type="CDD" id="cd14798">
    <property type="entry name" value="RX-CC_like"/>
    <property type="match status" value="1"/>
</dbReference>
<evidence type="ECO:0000259" key="5">
    <source>
        <dbReference type="Pfam" id="PF00931"/>
    </source>
</evidence>
<evidence type="ECO:0000259" key="6">
    <source>
        <dbReference type="Pfam" id="PF18052"/>
    </source>
</evidence>
<dbReference type="SUPFAM" id="SSF52058">
    <property type="entry name" value="L domain-like"/>
    <property type="match status" value="1"/>
</dbReference>
<dbReference type="Gene3D" id="1.10.10.10">
    <property type="entry name" value="Winged helix-like DNA-binding domain superfamily/Winged helix DNA-binding domain"/>
    <property type="match status" value="1"/>
</dbReference>
<feature type="domain" description="Disease resistance protein winged helix" evidence="7">
    <location>
        <begin position="516"/>
        <end position="590"/>
    </location>
</feature>
<dbReference type="Gene3D" id="1.10.8.430">
    <property type="entry name" value="Helical domain of apoptotic protease-activating factors"/>
    <property type="match status" value="1"/>
</dbReference>
<sequence length="1001" mass="115212">MVEAIVSFAIERIADVLVREASLLYGVRDEVEQLQTELKRIRCFLKDADSKQDQDERVSNWVAEIRDIAYEAEDVIDTFLLLRAQTGSKRRVCGLVKRATSMFTKVPDLHEIGTQIKSIQAKIVSVSASMQNYGIKLDPEGEGSRSTSESQRRFRRSYPHDQEDDVISLEVTIRDVKSQLLMEEEQRRVVSLVGMGGLGKTTLAKTIYNDIHVRQHFDCLSWSFLSQQFSTRDVLVGILMEVASKQDKFELVKLEEEKLLQSRLESIERNVDSMKVKDLSEEQKKRMKEEQLSESMFKSMLKQEKRTEEEQLFKSVMKQIKVEPMFNSMLERMKEEKLVETLFKVLESKRYLVVLDDIWKNEAWDGLKHAFPSTGKKGSKVLLTTRNKEVASYADPWSTPVEPSLLTNNEAWQLLSKKAFRRATLIEHGCPPEYEKLGREMVKKCGGLPLAVVVLGGLLATKKTLKEWEAVLRNINAQFVKWEKKNQYGGVYGILALSYHDMPFYLKPFFLYFSQFPEDWEIHKRVLIRMWIAEGFVPRALAREGEETMEDVGEQCLEELVGRCMIQVSRRDHTGIGIKTCRVHDLMRDMCILKAREENFLGVFEHYRKNIVARRIAIHPEISPEFAGQCSVPLQQGGNRGLRSVSYFLEEQRYWLTIDQKILIFKDSRMLRVLNLKGVYIGNLPNEIGDLIHLRYLGLRKTELSSETSLPMSIGKLKSLYTFDVRDNQLGRLPDVVWKLEDLRHLLIDLHNILGNCQMDTLRNLETLRWAHCENLVLRNAMQNLTNLRNLAVNFKRMEDIDRVMKSPIFSTGRLRSLNMQGKGSSFPNLEPLSHCQCLTKLELHGIIPEDPELVHHNLGYLPGSITKLVLSNSQLMQDPMIFLEKLPSLSFLYLGEVSYKGTKMLCSAQGFPQLEILELDGLAALQAWEIKEGAFPCLKILRLERLGKLKMIPEGLKSVTNLQELKVTNMTETFAKRIRVINGVEGEDFEKVRHIPSIST</sequence>
<dbReference type="OrthoDB" id="646178at2759"/>
<proteinExistence type="predicted"/>
<keyword evidence="2" id="KW-0547">Nucleotide-binding</keyword>
<gene>
    <name evidence="9" type="ORF">MANES_07G121200v8</name>
</gene>
<evidence type="ECO:0000313" key="9">
    <source>
        <dbReference type="EMBL" id="OAY46154.1"/>
    </source>
</evidence>
<evidence type="ECO:0000313" key="10">
    <source>
        <dbReference type="Proteomes" id="UP000091857"/>
    </source>
</evidence>
<name>A0A2C9VN66_MANES</name>
<feature type="domain" description="Disease resistance R13L4/SHOC-2-like LRR" evidence="8">
    <location>
        <begin position="665"/>
        <end position="969"/>
    </location>
</feature>
<evidence type="ECO:0000256" key="1">
    <source>
        <dbReference type="ARBA" id="ARBA00022737"/>
    </source>
</evidence>